<keyword evidence="5" id="KW-0805">Transcription regulation</keyword>
<dbReference type="PROSITE" id="PS00028">
    <property type="entry name" value="ZINC_FINGER_C2H2_1"/>
    <property type="match status" value="2"/>
</dbReference>
<protein>
    <submittedName>
        <fullName evidence="11">Zinc finger protein ZAT10</fullName>
    </submittedName>
</protein>
<dbReference type="RefSeq" id="XP_016743024.2">
    <property type="nucleotide sequence ID" value="XM_016887535.2"/>
</dbReference>
<proteinExistence type="predicted"/>
<dbReference type="PANTHER" id="PTHR45988:SF90">
    <property type="entry name" value="ZINC FINGER PROTEIN ZAT10-LIKE"/>
    <property type="match status" value="1"/>
</dbReference>
<reference evidence="11" key="2">
    <citation type="submission" date="2025-08" db="UniProtKB">
        <authorList>
            <consortium name="RefSeq"/>
        </authorList>
    </citation>
    <scope>IDENTIFICATION</scope>
</reference>
<dbReference type="SMART" id="SM00355">
    <property type="entry name" value="ZnF_C2H2"/>
    <property type="match status" value="2"/>
</dbReference>
<dbReference type="Proteomes" id="UP000818029">
    <property type="component" value="Chromosome A02"/>
</dbReference>
<dbReference type="Pfam" id="PF13912">
    <property type="entry name" value="zf-C2H2_6"/>
    <property type="match status" value="2"/>
</dbReference>
<feature type="region of interest" description="Disordered" evidence="8">
    <location>
        <begin position="173"/>
        <end position="195"/>
    </location>
</feature>
<evidence type="ECO:0000256" key="4">
    <source>
        <dbReference type="ARBA" id="ARBA00022833"/>
    </source>
</evidence>
<keyword evidence="3 7" id="KW-0863">Zinc-finger</keyword>
<dbReference type="InterPro" id="IPR036236">
    <property type="entry name" value="Znf_C2H2_sf"/>
</dbReference>
<dbReference type="GO" id="GO:0006355">
    <property type="term" value="P:regulation of DNA-templated transcription"/>
    <property type="evidence" value="ECO:0000318"/>
    <property type="project" value="GO_Central"/>
</dbReference>
<reference evidence="10" key="1">
    <citation type="journal article" date="2020" name="Nat. Genet.">
        <title>Genomic diversifications of five Gossypium allopolyploid species and their impact on cotton improvement.</title>
        <authorList>
            <person name="Chen Z.J."/>
            <person name="Sreedasyam A."/>
            <person name="Ando A."/>
            <person name="Song Q."/>
            <person name="De Santiago L.M."/>
            <person name="Hulse-Kemp A.M."/>
            <person name="Ding M."/>
            <person name="Ye W."/>
            <person name="Kirkbride R.C."/>
            <person name="Jenkins J."/>
            <person name="Plott C."/>
            <person name="Lovell J."/>
            <person name="Lin Y.M."/>
            <person name="Vaughn R."/>
            <person name="Liu B."/>
            <person name="Simpson S."/>
            <person name="Scheffler B.E."/>
            <person name="Wen L."/>
            <person name="Saski C.A."/>
            <person name="Grover C.E."/>
            <person name="Hu G."/>
            <person name="Conover J.L."/>
            <person name="Carlson J.W."/>
            <person name="Shu S."/>
            <person name="Boston L.B."/>
            <person name="Williams M."/>
            <person name="Peterson D.G."/>
            <person name="McGee K."/>
            <person name="Jones D.C."/>
            <person name="Wendel J.F."/>
            <person name="Stelly D.M."/>
            <person name="Grimwood J."/>
            <person name="Schmutz J."/>
        </authorList>
    </citation>
    <scope>NUCLEOTIDE SEQUENCE [LARGE SCALE GENOMIC DNA]</scope>
    <source>
        <strain evidence="10">cv. TM-1</strain>
    </source>
</reference>
<dbReference type="InterPro" id="IPR013087">
    <property type="entry name" value="Znf_C2H2_type"/>
</dbReference>
<sequence>MALEALNSPTPATATPPFHFHSHTCTNFHCLDSFTKGKRSKRPRSEDHVPTEEEYLALCLLMLARGATDSSASTLPHRHRSPTPTDQQLRFKCKVCNKAFNSYQALGGHKASHRKLSSGINDDQSTSTTTSSTSTSNPSGRSHQCSICHKSFPSGQALGGHKRLHYEGCAGTARGVTTPERSASTSSTSQRGLDLNLPAFPELSPSKLFVSGGDEEVESPHPAKKPRLVIWMPPKVEVN</sequence>
<dbReference type="PANTHER" id="PTHR45988">
    <property type="entry name" value="C2H2 TYPE ZINC FINGER TRANSCRIPTION FACTOR FAMILY-RELATED"/>
    <property type="match status" value="1"/>
</dbReference>
<evidence type="ECO:0000256" key="6">
    <source>
        <dbReference type="ARBA" id="ARBA00023163"/>
    </source>
</evidence>
<feature type="compositionally biased region" description="Low complexity" evidence="8">
    <location>
        <begin position="125"/>
        <end position="136"/>
    </location>
</feature>
<evidence type="ECO:0000313" key="10">
    <source>
        <dbReference type="Proteomes" id="UP000818029"/>
    </source>
</evidence>
<dbReference type="STRING" id="3635.A0A1U8NYG2"/>
<keyword evidence="4" id="KW-0862">Zinc</keyword>
<feature type="domain" description="C2H2-type" evidence="9">
    <location>
        <begin position="91"/>
        <end position="118"/>
    </location>
</feature>
<dbReference type="SUPFAM" id="SSF57667">
    <property type="entry name" value="beta-beta-alpha zinc fingers"/>
    <property type="match status" value="1"/>
</dbReference>
<keyword evidence="2" id="KW-0677">Repeat</keyword>
<dbReference type="KEGG" id="ghi:107952268"/>
<dbReference type="GO" id="GO:0000976">
    <property type="term" value="F:transcription cis-regulatory region binding"/>
    <property type="evidence" value="ECO:0000318"/>
    <property type="project" value="GO_Central"/>
</dbReference>
<dbReference type="GO" id="GO:0003700">
    <property type="term" value="F:DNA-binding transcription factor activity"/>
    <property type="evidence" value="ECO:0000318"/>
    <property type="project" value="GO_Central"/>
</dbReference>
<evidence type="ECO:0000256" key="3">
    <source>
        <dbReference type="ARBA" id="ARBA00022771"/>
    </source>
</evidence>
<keyword evidence="6" id="KW-0804">Transcription</keyword>
<evidence type="ECO:0000256" key="7">
    <source>
        <dbReference type="PROSITE-ProRule" id="PRU00042"/>
    </source>
</evidence>
<evidence type="ECO:0000256" key="2">
    <source>
        <dbReference type="ARBA" id="ARBA00022737"/>
    </source>
</evidence>
<evidence type="ECO:0000259" key="9">
    <source>
        <dbReference type="PROSITE" id="PS50157"/>
    </source>
</evidence>
<evidence type="ECO:0000313" key="11">
    <source>
        <dbReference type="RefSeq" id="XP_016743024.2"/>
    </source>
</evidence>
<evidence type="ECO:0000256" key="8">
    <source>
        <dbReference type="SAM" id="MobiDB-lite"/>
    </source>
</evidence>
<dbReference type="GeneID" id="107952268"/>
<feature type="domain" description="C2H2-type" evidence="9">
    <location>
        <begin position="143"/>
        <end position="165"/>
    </location>
</feature>
<keyword evidence="1" id="KW-0479">Metal-binding</keyword>
<dbReference type="InterPro" id="IPR044653">
    <property type="entry name" value="AZF1/2/3-like"/>
</dbReference>
<gene>
    <name evidence="11" type="primary">LOC107952268</name>
</gene>
<dbReference type="GO" id="GO:0005634">
    <property type="term" value="C:nucleus"/>
    <property type="evidence" value="ECO:0000318"/>
    <property type="project" value="GO_Central"/>
</dbReference>
<dbReference type="PaxDb" id="3635-A0A1U8NYG2"/>
<organism evidence="10 11">
    <name type="scientific">Gossypium hirsutum</name>
    <name type="common">Upland cotton</name>
    <name type="synonym">Gossypium mexicanum</name>
    <dbReference type="NCBI Taxonomy" id="3635"/>
    <lineage>
        <taxon>Eukaryota</taxon>
        <taxon>Viridiplantae</taxon>
        <taxon>Streptophyta</taxon>
        <taxon>Embryophyta</taxon>
        <taxon>Tracheophyta</taxon>
        <taxon>Spermatophyta</taxon>
        <taxon>Magnoliopsida</taxon>
        <taxon>eudicotyledons</taxon>
        <taxon>Gunneridae</taxon>
        <taxon>Pentapetalae</taxon>
        <taxon>rosids</taxon>
        <taxon>malvids</taxon>
        <taxon>Malvales</taxon>
        <taxon>Malvaceae</taxon>
        <taxon>Malvoideae</taxon>
        <taxon>Gossypium</taxon>
    </lineage>
</organism>
<name>A0A1U8NYG2_GOSHI</name>
<dbReference type="GO" id="GO:0008270">
    <property type="term" value="F:zinc ion binding"/>
    <property type="evidence" value="ECO:0007669"/>
    <property type="project" value="UniProtKB-KW"/>
</dbReference>
<feature type="region of interest" description="Disordered" evidence="8">
    <location>
        <begin position="111"/>
        <end position="145"/>
    </location>
</feature>
<accession>A0A1U8NYG2</accession>
<evidence type="ECO:0000256" key="1">
    <source>
        <dbReference type="ARBA" id="ARBA00022723"/>
    </source>
</evidence>
<dbReference type="Gene3D" id="3.30.160.60">
    <property type="entry name" value="Classic Zinc Finger"/>
    <property type="match status" value="1"/>
</dbReference>
<evidence type="ECO:0000256" key="5">
    <source>
        <dbReference type="ARBA" id="ARBA00023015"/>
    </source>
</evidence>
<dbReference type="PROSITE" id="PS50157">
    <property type="entry name" value="ZINC_FINGER_C2H2_2"/>
    <property type="match status" value="2"/>
</dbReference>
<keyword evidence="10" id="KW-1185">Reference proteome</keyword>
<feature type="compositionally biased region" description="Polar residues" evidence="8">
    <location>
        <begin position="179"/>
        <end position="191"/>
    </location>
</feature>
<dbReference type="AlphaFoldDB" id="A0A1U8NYG2"/>